<dbReference type="CDD" id="cd06259">
    <property type="entry name" value="YdcF-like"/>
    <property type="match status" value="1"/>
</dbReference>
<dbReference type="InterPro" id="IPR003848">
    <property type="entry name" value="DUF218"/>
</dbReference>
<organism evidence="3 4">
    <name type="scientific">Sulfurospirillum deleyianum (strain ATCC 51133 / DSM 6946 / 5175)</name>
    <dbReference type="NCBI Taxonomy" id="525898"/>
    <lineage>
        <taxon>Bacteria</taxon>
        <taxon>Pseudomonadati</taxon>
        <taxon>Campylobacterota</taxon>
        <taxon>Epsilonproteobacteria</taxon>
        <taxon>Campylobacterales</taxon>
        <taxon>Sulfurospirillaceae</taxon>
        <taxon>Sulfurospirillum</taxon>
    </lineage>
</organism>
<accession>D1AYW9</accession>
<dbReference type="Gene3D" id="3.40.50.620">
    <property type="entry name" value="HUPs"/>
    <property type="match status" value="1"/>
</dbReference>
<dbReference type="Pfam" id="PF02698">
    <property type="entry name" value="DUF218"/>
    <property type="match status" value="1"/>
</dbReference>
<dbReference type="EMBL" id="CP001816">
    <property type="protein sequence ID" value="ACZ11107.1"/>
    <property type="molecule type" value="Genomic_DNA"/>
</dbReference>
<dbReference type="PANTHER" id="PTHR30336:SF4">
    <property type="entry name" value="ENVELOPE BIOGENESIS FACTOR ELYC"/>
    <property type="match status" value="1"/>
</dbReference>
<keyword evidence="4" id="KW-1185">Reference proteome</keyword>
<reference evidence="4" key="1">
    <citation type="submission" date="2009-11" db="EMBL/GenBank/DDBJ databases">
        <title>The complete genome of Sulfurospirillum deleyianum DSM 6946.</title>
        <authorList>
            <consortium name="US DOE Joint Genome Institute (JGI-PGF)"/>
            <person name="Lucas S."/>
            <person name="Copeland A."/>
            <person name="Lapidus A."/>
            <person name="Glavina del Rio T."/>
            <person name="Dalin E."/>
            <person name="Tice H."/>
            <person name="Bruce D."/>
            <person name="Goodwin L."/>
            <person name="Pitluck S."/>
            <person name="Kyrpides N."/>
            <person name="Mavromatis K."/>
            <person name="Ivanova N."/>
            <person name="Ovchinnikova G."/>
            <person name="Munk A.C."/>
            <person name="Lu M."/>
            <person name="Brettin T."/>
            <person name="Detter J.C."/>
            <person name="Han C."/>
            <person name="Tapia R."/>
            <person name="Larimer F."/>
            <person name="Land M."/>
            <person name="Hauser L."/>
            <person name="Markowitz V."/>
            <person name="Cheng J.F."/>
            <person name="Hugenholtz P."/>
            <person name="Woyke T."/>
            <person name="Wu D."/>
            <person name="Aumann P."/>
            <person name="Schneider S."/>
            <person name="Lang E."/>
            <person name="Spring S."/>
            <person name="Klenk H.P."/>
            <person name="Eisen J.A."/>
        </authorList>
    </citation>
    <scope>NUCLEOTIDE SEQUENCE [LARGE SCALE GENOMIC DNA]</scope>
    <source>
        <strain evidence="4">ATCC 51133 / DSM 6946 / 5175</strain>
    </source>
</reference>
<dbReference type="RefSeq" id="WP_012855873.1">
    <property type="nucleotide sequence ID" value="NC_013512.1"/>
</dbReference>
<dbReference type="InterPro" id="IPR014729">
    <property type="entry name" value="Rossmann-like_a/b/a_fold"/>
</dbReference>
<gene>
    <name evidence="3" type="ordered locus">Sdel_0069</name>
</gene>
<dbReference type="Proteomes" id="UP000002222">
    <property type="component" value="Chromosome"/>
</dbReference>
<feature type="domain" description="DUF218" evidence="2">
    <location>
        <begin position="76"/>
        <end position="252"/>
    </location>
</feature>
<dbReference type="InterPro" id="IPR051599">
    <property type="entry name" value="Cell_Envelope_Assoc"/>
</dbReference>
<dbReference type="KEGG" id="sdl:Sdel_0069"/>
<dbReference type="AlphaFoldDB" id="D1AYW9"/>
<name>D1AYW9_SULD5</name>
<dbReference type="eggNOG" id="COG1434">
    <property type="taxonomic scope" value="Bacteria"/>
</dbReference>
<sequence length="261" mass="29478">MSTLYILSKLFTYLVLPPGIFILLFFFAVLYAKKFRLFFLANAVVFYLLSNAYVADWLLKPLEEPYNQPLHVTAVDAVIVLGGGHTQGVANLPLSSDAYKRMMWGLMVAKSHKLPLLFSGGGLYKEYLESDAFLDSLKELKSYLDIATPNSKSLATKEFSLHVEDKSLDTYQNAQFSKTAFEKAGVMGPTIYLVTSAYHMKRSIMLYEHFGFNVIPAATNFKINHREKDGWDYLPSAHALYKSYIALHEYAGLLSLKLRGI</sequence>
<evidence type="ECO:0000256" key="1">
    <source>
        <dbReference type="SAM" id="Phobius"/>
    </source>
</evidence>
<proteinExistence type="predicted"/>
<dbReference type="STRING" id="525898.Sdel_0069"/>
<evidence type="ECO:0000313" key="3">
    <source>
        <dbReference type="EMBL" id="ACZ11107.1"/>
    </source>
</evidence>
<keyword evidence="1" id="KW-0472">Membrane</keyword>
<protein>
    <recommendedName>
        <fullName evidence="2">DUF218 domain-containing protein</fullName>
    </recommendedName>
</protein>
<keyword evidence="1" id="KW-1133">Transmembrane helix</keyword>
<evidence type="ECO:0000313" key="4">
    <source>
        <dbReference type="Proteomes" id="UP000002222"/>
    </source>
</evidence>
<feature type="transmembrane region" description="Helical" evidence="1">
    <location>
        <begin position="12"/>
        <end position="32"/>
    </location>
</feature>
<dbReference type="HOGENOM" id="CLU_053514_1_1_7"/>
<evidence type="ECO:0000259" key="2">
    <source>
        <dbReference type="Pfam" id="PF02698"/>
    </source>
</evidence>
<keyword evidence="1" id="KW-0812">Transmembrane</keyword>
<dbReference type="OrthoDB" id="9809813at2"/>
<feature type="transmembrane region" description="Helical" evidence="1">
    <location>
        <begin position="39"/>
        <end position="59"/>
    </location>
</feature>
<dbReference type="GO" id="GO:0000270">
    <property type="term" value="P:peptidoglycan metabolic process"/>
    <property type="evidence" value="ECO:0007669"/>
    <property type="project" value="TreeGrafter"/>
</dbReference>
<dbReference type="PANTHER" id="PTHR30336">
    <property type="entry name" value="INNER MEMBRANE PROTEIN, PROBABLE PERMEASE"/>
    <property type="match status" value="1"/>
</dbReference>
<dbReference type="GO" id="GO:0005886">
    <property type="term" value="C:plasma membrane"/>
    <property type="evidence" value="ECO:0007669"/>
    <property type="project" value="TreeGrafter"/>
</dbReference>
<dbReference type="GO" id="GO:0043164">
    <property type="term" value="P:Gram-negative-bacterium-type cell wall biogenesis"/>
    <property type="evidence" value="ECO:0007669"/>
    <property type="project" value="TreeGrafter"/>
</dbReference>
<reference evidence="3 4" key="2">
    <citation type="journal article" date="2010" name="Stand. Genomic Sci.">
        <title>Complete genome sequence of Sulfurospirillum deleyianum type strain (5175).</title>
        <authorList>
            <person name="Sikorski J."/>
            <person name="Lapidus A."/>
            <person name="Copeland A."/>
            <person name="Glavina Del Rio T."/>
            <person name="Nolan M."/>
            <person name="Lucas S."/>
            <person name="Chen F."/>
            <person name="Tice H."/>
            <person name="Cheng J.F."/>
            <person name="Saunders E."/>
            <person name="Bruce D."/>
            <person name="Goodwin L."/>
            <person name="Pitluck S."/>
            <person name="Ovchinnikova G."/>
            <person name="Pati A."/>
            <person name="Ivanova N."/>
            <person name="Mavromatis K."/>
            <person name="Chen A."/>
            <person name="Palaniappan K."/>
            <person name="Chain P."/>
            <person name="Land M."/>
            <person name="Hauser L."/>
            <person name="Chang Y.J."/>
            <person name="Jeffries C.D."/>
            <person name="Brettin T."/>
            <person name="Detter J.C."/>
            <person name="Han C."/>
            <person name="Rohde M."/>
            <person name="Lang E."/>
            <person name="Spring S."/>
            <person name="Goker M."/>
            <person name="Bristow J."/>
            <person name="Eisen J.A."/>
            <person name="Markowitz V."/>
            <person name="Hugenholtz P."/>
            <person name="Kyrpides N.C."/>
            <person name="Klenk H.P."/>
        </authorList>
    </citation>
    <scope>NUCLEOTIDE SEQUENCE [LARGE SCALE GENOMIC DNA]</scope>
    <source>
        <strain evidence="4">ATCC 51133 / DSM 6946 / 5175</strain>
    </source>
</reference>